<dbReference type="Proteomes" id="UP000054477">
    <property type="component" value="Unassembled WGS sequence"/>
</dbReference>
<dbReference type="InterPro" id="IPR005522">
    <property type="entry name" value="IPK"/>
</dbReference>
<dbReference type="STRING" id="1095629.A0A0C9WK91"/>
<reference evidence="5 6" key="1">
    <citation type="submission" date="2014-04" db="EMBL/GenBank/DDBJ databases">
        <authorList>
            <consortium name="DOE Joint Genome Institute"/>
            <person name="Kuo A."/>
            <person name="Kohler A."/>
            <person name="Nagy L.G."/>
            <person name="Floudas D."/>
            <person name="Copeland A."/>
            <person name="Barry K.W."/>
            <person name="Cichocki N."/>
            <person name="Veneault-Fourrey C."/>
            <person name="LaButti K."/>
            <person name="Lindquist E.A."/>
            <person name="Lipzen A."/>
            <person name="Lundell T."/>
            <person name="Morin E."/>
            <person name="Murat C."/>
            <person name="Sun H."/>
            <person name="Tunlid A."/>
            <person name="Henrissat B."/>
            <person name="Grigoriev I.V."/>
            <person name="Hibbett D.S."/>
            <person name="Martin F."/>
            <person name="Nordberg H.P."/>
            <person name="Cantor M.N."/>
            <person name="Hua S.X."/>
        </authorList>
    </citation>
    <scope>NUCLEOTIDE SEQUENCE [LARGE SCALE GENOMIC DNA]</scope>
    <source>
        <strain evidence="5 6">LaAM-08-1</strain>
    </source>
</reference>
<reference evidence="6" key="2">
    <citation type="submission" date="2015-01" db="EMBL/GenBank/DDBJ databases">
        <title>Evolutionary Origins and Diversification of the Mycorrhizal Mutualists.</title>
        <authorList>
            <consortium name="DOE Joint Genome Institute"/>
            <consortium name="Mycorrhizal Genomics Consortium"/>
            <person name="Kohler A."/>
            <person name="Kuo A."/>
            <person name="Nagy L.G."/>
            <person name="Floudas D."/>
            <person name="Copeland A."/>
            <person name="Barry K.W."/>
            <person name="Cichocki N."/>
            <person name="Veneault-Fourrey C."/>
            <person name="LaButti K."/>
            <person name="Lindquist E.A."/>
            <person name="Lipzen A."/>
            <person name="Lundell T."/>
            <person name="Morin E."/>
            <person name="Murat C."/>
            <person name="Riley R."/>
            <person name="Ohm R."/>
            <person name="Sun H."/>
            <person name="Tunlid A."/>
            <person name="Henrissat B."/>
            <person name="Grigoriev I.V."/>
            <person name="Hibbett D.S."/>
            <person name="Martin F."/>
        </authorList>
    </citation>
    <scope>NUCLEOTIDE SEQUENCE [LARGE SCALE GENOMIC DNA]</scope>
    <source>
        <strain evidence="6">LaAM-08-1</strain>
    </source>
</reference>
<dbReference type="GO" id="GO:0005737">
    <property type="term" value="C:cytoplasm"/>
    <property type="evidence" value="ECO:0007669"/>
    <property type="project" value="TreeGrafter"/>
</dbReference>
<protein>
    <recommendedName>
        <fullName evidence="4">Kinase</fullName>
        <ecNumber evidence="4">2.7.-.-</ecNumber>
    </recommendedName>
</protein>
<evidence type="ECO:0000313" key="5">
    <source>
        <dbReference type="EMBL" id="KIJ96034.1"/>
    </source>
</evidence>
<evidence type="ECO:0000256" key="1">
    <source>
        <dbReference type="ARBA" id="ARBA00007374"/>
    </source>
</evidence>
<dbReference type="OrthoDB" id="338650at2759"/>
<dbReference type="PANTHER" id="PTHR12400">
    <property type="entry name" value="INOSITOL POLYPHOSPHATE KINASE"/>
    <property type="match status" value="1"/>
</dbReference>
<keyword evidence="3 4" id="KW-0418">Kinase</keyword>
<dbReference type="Pfam" id="PF03770">
    <property type="entry name" value="IPK"/>
    <property type="match status" value="1"/>
</dbReference>
<sequence>MEKTARDATSFETGVRLTGFQVYDNATSLPVITPKSYGKSIKPSDLPDGILRFFPVGQAPRSSSGLPKQTLLPILRVIREDVAGIQQVFLTLEIRLVGGSLFIIYEADWARAENGFSGSGWTKATKARRSMKMKMTTRMIGLALHSSSKSLILPIYAWHQEKASMNVLCLVLILFLDCWMRGLQ</sequence>
<dbReference type="EC" id="2.7.-.-" evidence="4"/>
<comment type="similarity">
    <text evidence="1 4">Belongs to the inositol phosphokinase (IPK) family.</text>
</comment>
<proteinExistence type="inferred from homology"/>
<dbReference type="GO" id="GO:0008440">
    <property type="term" value="F:inositol-1,4,5-trisphosphate 3-kinase activity"/>
    <property type="evidence" value="ECO:0007669"/>
    <property type="project" value="TreeGrafter"/>
</dbReference>
<organism evidence="5 6">
    <name type="scientific">Laccaria amethystina LaAM-08-1</name>
    <dbReference type="NCBI Taxonomy" id="1095629"/>
    <lineage>
        <taxon>Eukaryota</taxon>
        <taxon>Fungi</taxon>
        <taxon>Dikarya</taxon>
        <taxon>Basidiomycota</taxon>
        <taxon>Agaricomycotina</taxon>
        <taxon>Agaricomycetes</taxon>
        <taxon>Agaricomycetidae</taxon>
        <taxon>Agaricales</taxon>
        <taxon>Agaricineae</taxon>
        <taxon>Hydnangiaceae</taxon>
        <taxon>Laccaria</taxon>
    </lineage>
</organism>
<name>A0A0C9WK91_9AGAR</name>
<dbReference type="AlphaFoldDB" id="A0A0C9WK91"/>
<dbReference type="HOGENOM" id="CLU_1468387_0_0_1"/>
<gene>
    <name evidence="5" type="ORF">K443DRAFT_296700</name>
</gene>
<keyword evidence="2 4" id="KW-0808">Transferase</keyword>
<evidence type="ECO:0000256" key="3">
    <source>
        <dbReference type="ARBA" id="ARBA00022777"/>
    </source>
</evidence>
<dbReference type="Gene3D" id="3.30.470.160">
    <property type="entry name" value="Inositol polyphosphate kinase"/>
    <property type="match status" value="1"/>
</dbReference>
<dbReference type="PANTHER" id="PTHR12400:SF108">
    <property type="entry name" value="KINASE"/>
    <property type="match status" value="1"/>
</dbReference>
<dbReference type="GO" id="GO:0000824">
    <property type="term" value="F:inositol-1,4,5,6-tetrakisphosphate 3-kinase activity"/>
    <property type="evidence" value="ECO:0007669"/>
    <property type="project" value="TreeGrafter"/>
</dbReference>
<evidence type="ECO:0000313" key="6">
    <source>
        <dbReference type="Proteomes" id="UP000054477"/>
    </source>
</evidence>
<dbReference type="EMBL" id="KN838734">
    <property type="protein sequence ID" value="KIJ96034.1"/>
    <property type="molecule type" value="Genomic_DNA"/>
</dbReference>
<dbReference type="GO" id="GO:0032958">
    <property type="term" value="P:inositol phosphate biosynthetic process"/>
    <property type="evidence" value="ECO:0007669"/>
    <property type="project" value="InterPro"/>
</dbReference>
<dbReference type="GO" id="GO:0005634">
    <property type="term" value="C:nucleus"/>
    <property type="evidence" value="ECO:0007669"/>
    <property type="project" value="TreeGrafter"/>
</dbReference>
<keyword evidence="6" id="KW-1185">Reference proteome</keyword>
<dbReference type="GO" id="GO:0046854">
    <property type="term" value="P:phosphatidylinositol phosphate biosynthetic process"/>
    <property type="evidence" value="ECO:0007669"/>
    <property type="project" value="TreeGrafter"/>
</dbReference>
<dbReference type="InterPro" id="IPR038286">
    <property type="entry name" value="IPK_sf"/>
</dbReference>
<dbReference type="SUPFAM" id="SSF56104">
    <property type="entry name" value="SAICAR synthase-like"/>
    <property type="match status" value="1"/>
</dbReference>
<accession>A0A0C9WK91</accession>
<evidence type="ECO:0000256" key="4">
    <source>
        <dbReference type="RuleBase" id="RU363090"/>
    </source>
</evidence>
<evidence type="ECO:0000256" key="2">
    <source>
        <dbReference type="ARBA" id="ARBA00022679"/>
    </source>
</evidence>